<dbReference type="AlphaFoldDB" id="A0A7R8ZUW8"/>
<evidence type="ECO:0008006" key="8">
    <source>
        <dbReference type="Google" id="ProtNLM"/>
    </source>
</evidence>
<keyword evidence="4" id="KW-0802">TPR repeat</keyword>
<evidence type="ECO:0000256" key="3">
    <source>
        <dbReference type="ARBA" id="ARBA00022737"/>
    </source>
</evidence>
<keyword evidence="5" id="KW-0809">Transit peptide</keyword>
<organism evidence="7">
    <name type="scientific">Cyprideis torosa</name>
    <dbReference type="NCBI Taxonomy" id="163714"/>
    <lineage>
        <taxon>Eukaryota</taxon>
        <taxon>Metazoa</taxon>
        <taxon>Ecdysozoa</taxon>
        <taxon>Arthropoda</taxon>
        <taxon>Crustacea</taxon>
        <taxon>Oligostraca</taxon>
        <taxon>Ostracoda</taxon>
        <taxon>Podocopa</taxon>
        <taxon>Podocopida</taxon>
        <taxon>Cytherocopina</taxon>
        <taxon>Cytheroidea</taxon>
        <taxon>Cytherideidae</taxon>
        <taxon>Cyprideis</taxon>
    </lineage>
</organism>
<comment type="subcellular location">
    <subcellularLocation>
        <location evidence="1">Mitochondrion</location>
    </subcellularLocation>
</comment>
<dbReference type="SUPFAM" id="SSF48452">
    <property type="entry name" value="TPR-like"/>
    <property type="match status" value="2"/>
</dbReference>
<dbReference type="InterPro" id="IPR040395">
    <property type="entry name" value="TTC19"/>
</dbReference>
<dbReference type="SMART" id="SM00028">
    <property type="entry name" value="TPR"/>
    <property type="match status" value="2"/>
</dbReference>
<evidence type="ECO:0000256" key="2">
    <source>
        <dbReference type="ARBA" id="ARBA00008219"/>
    </source>
</evidence>
<dbReference type="InterPro" id="IPR019734">
    <property type="entry name" value="TPR_rpt"/>
</dbReference>
<evidence type="ECO:0000256" key="6">
    <source>
        <dbReference type="ARBA" id="ARBA00023128"/>
    </source>
</evidence>
<accession>A0A7R8ZUW8</accession>
<comment type="similarity">
    <text evidence="2">Belongs to the TTC19 family.</text>
</comment>
<evidence type="ECO:0000313" key="7">
    <source>
        <dbReference type="EMBL" id="CAD7232544.1"/>
    </source>
</evidence>
<keyword evidence="3" id="KW-0677">Repeat</keyword>
<sequence length="358" mass="40869">MNFSQLLDWWLDRAEWVVQNPKARTSLMIPALCVCPSHEEDKRNGGNYFRIYLVWSFWALLTGQSEEEEDETTLNVKRGILAMRRGRFEEAEEMFHLALKQSHDENREMAVTHILDLMADLNVANGRLEVAEELYVDVMRRLLQIHERTVADIAMIGISLKLSEIFIARGDLGKAEEGYKYAVDQMRERLKDCEKDVGDSATREDLGNLMIASLTQYGRFLFETRRSRQAETLLSEAYELSVKTEGEESLQSIYILNDLCTARVTLGEASEKELEDVILKALKTSELLGEEDGDSSNRGSMFVNLGLVYVRQARWEEALEACRKGLHLGKTARRSGTIYEAERCLEQVSAKSTQPLLL</sequence>
<dbReference type="PANTHER" id="PTHR13143">
    <property type="entry name" value="TETRATRICOPEPTIDE REPEAT PROTEIN 19"/>
    <property type="match status" value="1"/>
</dbReference>
<evidence type="ECO:0000256" key="5">
    <source>
        <dbReference type="ARBA" id="ARBA00022946"/>
    </source>
</evidence>
<dbReference type="GO" id="GO:0005743">
    <property type="term" value="C:mitochondrial inner membrane"/>
    <property type="evidence" value="ECO:0007669"/>
    <property type="project" value="TreeGrafter"/>
</dbReference>
<dbReference type="PROSITE" id="PS50005">
    <property type="entry name" value="TPR"/>
    <property type="match status" value="1"/>
</dbReference>
<evidence type="ECO:0000256" key="1">
    <source>
        <dbReference type="ARBA" id="ARBA00004173"/>
    </source>
</evidence>
<dbReference type="Gene3D" id="1.25.40.10">
    <property type="entry name" value="Tetratricopeptide repeat domain"/>
    <property type="match status" value="2"/>
</dbReference>
<dbReference type="OrthoDB" id="5986190at2759"/>
<dbReference type="InterPro" id="IPR011990">
    <property type="entry name" value="TPR-like_helical_dom_sf"/>
</dbReference>
<dbReference type="EMBL" id="OB664776">
    <property type="protein sequence ID" value="CAD7232544.1"/>
    <property type="molecule type" value="Genomic_DNA"/>
</dbReference>
<proteinExistence type="inferred from homology"/>
<gene>
    <name evidence="7" type="ORF">CTOB1V02_LOCUS10379</name>
</gene>
<dbReference type="GO" id="GO:0034551">
    <property type="term" value="P:mitochondrial respiratory chain complex III assembly"/>
    <property type="evidence" value="ECO:0007669"/>
    <property type="project" value="InterPro"/>
</dbReference>
<protein>
    <recommendedName>
        <fullName evidence="8">MalT-like TPR region domain-containing protein</fullName>
    </recommendedName>
</protein>
<name>A0A7R8ZUW8_9CRUS</name>
<evidence type="ECO:0000256" key="4">
    <source>
        <dbReference type="ARBA" id="ARBA00022803"/>
    </source>
</evidence>
<dbReference type="PANTHER" id="PTHR13143:SF6">
    <property type="entry name" value="TETRATRICOPEPTIDE REPEAT PROTEIN 19, MITOCHONDRIAL"/>
    <property type="match status" value="1"/>
</dbReference>
<reference evidence="7" key="1">
    <citation type="submission" date="2020-11" db="EMBL/GenBank/DDBJ databases">
        <authorList>
            <person name="Tran Van P."/>
        </authorList>
    </citation>
    <scope>NUCLEOTIDE SEQUENCE</scope>
</reference>
<keyword evidence="6" id="KW-0496">Mitochondrion</keyword>